<evidence type="ECO:0000259" key="1">
    <source>
        <dbReference type="Pfam" id="PF13460"/>
    </source>
</evidence>
<dbReference type="PANTHER" id="PTHR15020:SF43">
    <property type="entry name" value="NAD(P)-BINDING DOMAIN-CONTAINING PROTEIN"/>
    <property type="match status" value="1"/>
</dbReference>
<organism evidence="2 3">
    <name type="scientific">Cyanobium gracile UHCC 0281</name>
    <dbReference type="NCBI Taxonomy" id="3110309"/>
    <lineage>
        <taxon>Bacteria</taxon>
        <taxon>Bacillati</taxon>
        <taxon>Cyanobacteriota</taxon>
        <taxon>Cyanophyceae</taxon>
        <taxon>Synechococcales</taxon>
        <taxon>Prochlorococcaceae</taxon>
        <taxon>Cyanobium</taxon>
    </lineage>
</organism>
<dbReference type="EMBL" id="JAYGHY010000019">
    <property type="protein sequence ID" value="MEA5442471.1"/>
    <property type="molecule type" value="Genomic_DNA"/>
</dbReference>
<keyword evidence="3" id="KW-1185">Reference proteome</keyword>
<protein>
    <submittedName>
        <fullName evidence="2">SDR family oxidoreductase</fullName>
    </submittedName>
</protein>
<dbReference type="InterPro" id="IPR016040">
    <property type="entry name" value="NAD(P)-bd_dom"/>
</dbReference>
<evidence type="ECO:0000313" key="2">
    <source>
        <dbReference type="EMBL" id="MEA5442471.1"/>
    </source>
</evidence>
<dbReference type="CDD" id="cd05243">
    <property type="entry name" value="SDR_a5"/>
    <property type="match status" value="1"/>
</dbReference>
<dbReference type="InterPro" id="IPR036291">
    <property type="entry name" value="NAD(P)-bd_dom_sf"/>
</dbReference>
<dbReference type="Pfam" id="PF13460">
    <property type="entry name" value="NAD_binding_10"/>
    <property type="match status" value="1"/>
</dbReference>
<feature type="domain" description="NAD(P)-binding" evidence="1">
    <location>
        <begin position="8"/>
        <end position="194"/>
    </location>
</feature>
<sequence length="223" mass="22983">MTCIAVTGASGKTGWRVVEEALGRGWGVKAILRPGSAVPPGLAGAELVRLELGDGQALAAALAGCDALVIATGARPSVDLAGPLKVDALAMRPQIAACKAAGVKRVVLVSSLCSGRWLHPLNLFGLILVWKGVGERWLAASGLDWTVVRPGGLKETEEGIEAEGIRFSGPDQQESDSIPRRLVARVCLDAVESPAAIGRIIEITSSPQLPAVGLEAWLASSAA</sequence>
<dbReference type="Proteomes" id="UP001302329">
    <property type="component" value="Unassembled WGS sequence"/>
</dbReference>
<reference evidence="2 3" key="1">
    <citation type="submission" date="2023-12" db="EMBL/GenBank/DDBJ databases">
        <title>Baltic Sea Cyanobacteria.</title>
        <authorList>
            <person name="Delbaje E."/>
            <person name="Fewer D.P."/>
            <person name="Shishido T.K."/>
        </authorList>
    </citation>
    <scope>NUCLEOTIDE SEQUENCE [LARGE SCALE GENOMIC DNA]</scope>
    <source>
        <strain evidence="2 3">UHCC 0281</strain>
    </source>
</reference>
<evidence type="ECO:0000313" key="3">
    <source>
        <dbReference type="Proteomes" id="UP001302329"/>
    </source>
</evidence>
<name>A0ABU5SVD0_9CYAN</name>
<proteinExistence type="predicted"/>
<dbReference type="SUPFAM" id="SSF51735">
    <property type="entry name" value="NAD(P)-binding Rossmann-fold domains"/>
    <property type="match status" value="1"/>
</dbReference>
<dbReference type="Gene3D" id="3.40.50.720">
    <property type="entry name" value="NAD(P)-binding Rossmann-like Domain"/>
    <property type="match status" value="1"/>
</dbReference>
<accession>A0ABU5SVD0</accession>
<comment type="caution">
    <text evidence="2">The sequence shown here is derived from an EMBL/GenBank/DDBJ whole genome shotgun (WGS) entry which is preliminary data.</text>
</comment>
<dbReference type="PANTHER" id="PTHR15020">
    <property type="entry name" value="FLAVIN REDUCTASE-RELATED"/>
    <property type="match status" value="1"/>
</dbReference>
<dbReference type="RefSeq" id="WP_323356543.1">
    <property type="nucleotide sequence ID" value="NZ_JAYGHY010000019.1"/>
</dbReference>
<gene>
    <name evidence="2" type="ORF">VB739_07900</name>
</gene>